<reference evidence="2 3" key="1">
    <citation type="journal article" date="2016" name="Mol. Biol. Evol.">
        <title>Comparative Genomics of Early-Diverging Mushroom-Forming Fungi Provides Insights into the Origins of Lignocellulose Decay Capabilities.</title>
        <authorList>
            <person name="Nagy L.G."/>
            <person name="Riley R."/>
            <person name="Tritt A."/>
            <person name="Adam C."/>
            <person name="Daum C."/>
            <person name="Floudas D."/>
            <person name="Sun H."/>
            <person name="Yadav J.S."/>
            <person name="Pangilinan J."/>
            <person name="Larsson K.H."/>
            <person name="Matsuura K."/>
            <person name="Barry K."/>
            <person name="Labutti K."/>
            <person name="Kuo R."/>
            <person name="Ohm R.A."/>
            <person name="Bhattacharya S.S."/>
            <person name="Shirouzu T."/>
            <person name="Yoshinaga Y."/>
            <person name="Martin F.M."/>
            <person name="Grigoriev I.V."/>
            <person name="Hibbett D.S."/>
        </authorList>
    </citation>
    <scope>NUCLEOTIDE SEQUENCE [LARGE SCALE GENOMIC DNA]</scope>
    <source>
        <strain evidence="2 3">HHB12733</strain>
    </source>
</reference>
<gene>
    <name evidence="2" type="ORF">CALCODRAFT_380430</name>
</gene>
<dbReference type="Proteomes" id="UP000076842">
    <property type="component" value="Unassembled WGS sequence"/>
</dbReference>
<dbReference type="InParanoid" id="A0A165ECQ7"/>
<evidence type="ECO:0000256" key="1">
    <source>
        <dbReference type="SAM" id="MobiDB-lite"/>
    </source>
</evidence>
<feature type="region of interest" description="Disordered" evidence="1">
    <location>
        <begin position="22"/>
        <end position="85"/>
    </location>
</feature>
<evidence type="ECO:0000313" key="3">
    <source>
        <dbReference type="Proteomes" id="UP000076842"/>
    </source>
</evidence>
<dbReference type="AlphaFoldDB" id="A0A165ECQ7"/>
<name>A0A165ECQ7_9BASI</name>
<protein>
    <submittedName>
        <fullName evidence="2">Uncharacterized protein</fullName>
    </submittedName>
</protein>
<evidence type="ECO:0000313" key="2">
    <source>
        <dbReference type="EMBL" id="KZT54572.1"/>
    </source>
</evidence>
<dbReference type="EMBL" id="KV424011">
    <property type="protein sequence ID" value="KZT54572.1"/>
    <property type="molecule type" value="Genomic_DNA"/>
</dbReference>
<proteinExistence type="predicted"/>
<organism evidence="2 3">
    <name type="scientific">Calocera cornea HHB12733</name>
    <dbReference type="NCBI Taxonomy" id="1353952"/>
    <lineage>
        <taxon>Eukaryota</taxon>
        <taxon>Fungi</taxon>
        <taxon>Dikarya</taxon>
        <taxon>Basidiomycota</taxon>
        <taxon>Agaricomycotina</taxon>
        <taxon>Dacrymycetes</taxon>
        <taxon>Dacrymycetales</taxon>
        <taxon>Dacrymycetaceae</taxon>
        <taxon>Calocera</taxon>
    </lineage>
</organism>
<sequence length="150" mass="16510">MCVWLLRCRKAVGKDKRHIPVQPRPGIYTSRLSGGGEPRPVLRAPTQKPMRSRASAVLLRTSASRPRDSAGGAEGQSARTGRRMGYKAHDASLGRTNAALLGARIGRRSIGHGQAWLNSHPQLHWPGHDDVHMRCVVLLNTCCCNTRNYI</sequence>
<accession>A0A165ECQ7</accession>
<keyword evidence="3" id="KW-1185">Reference proteome</keyword>